<dbReference type="GO" id="GO:0003723">
    <property type="term" value="F:RNA binding"/>
    <property type="evidence" value="ECO:0007669"/>
    <property type="project" value="TreeGrafter"/>
</dbReference>
<dbReference type="OrthoDB" id="2019031at2759"/>
<dbReference type="InterPro" id="IPR058917">
    <property type="entry name" value="RESC6_dom"/>
</dbReference>
<keyword evidence="4" id="KW-1185">Reference proteome</keyword>
<evidence type="ECO:0000259" key="2">
    <source>
        <dbReference type="Pfam" id="PF26188"/>
    </source>
</evidence>
<feature type="non-terminal residue" evidence="3">
    <location>
        <position position="500"/>
    </location>
</feature>
<dbReference type="PANTHER" id="PTHR21228">
    <property type="entry name" value="FAST LEU-RICH DOMAIN-CONTAINING"/>
    <property type="match status" value="1"/>
</dbReference>
<evidence type="ECO:0000313" key="4">
    <source>
        <dbReference type="Proteomes" id="UP000266841"/>
    </source>
</evidence>
<dbReference type="PANTHER" id="PTHR21228:SF40">
    <property type="entry name" value="LD45607P"/>
    <property type="match status" value="1"/>
</dbReference>
<protein>
    <recommendedName>
        <fullName evidence="2">RNA-editing substrate-binding complex 6 protein domain-containing protein</fullName>
    </recommendedName>
</protein>
<evidence type="ECO:0000256" key="1">
    <source>
        <dbReference type="SAM" id="MobiDB-lite"/>
    </source>
</evidence>
<dbReference type="EMBL" id="AGNL01021017">
    <property type="protein sequence ID" value="EJK60493.1"/>
    <property type="molecule type" value="Genomic_DNA"/>
</dbReference>
<dbReference type="InterPro" id="IPR050870">
    <property type="entry name" value="FAST_kinase"/>
</dbReference>
<dbReference type="GO" id="GO:0035770">
    <property type="term" value="C:ribonucleoprotein granule"/>
    <property type="evidence" value="ECO:0007669"/>
    <property type="project" value="TreeGrafter"/>
</dbReference>
<reference evidence="3 4" key="1">
    <citation type="journal article" date="2012" name="Genome Biol.">
        <title>Genome and low-iron response of an oceanic diatom adapted to chronic iron limitation.</title>
        <authorList>
            <person name="Lommer M."/>
            <person name="Specht M."/>
            <person name="Roy A.S."/>
            <person name="Kraemer L."/>
            <person name="Andreson R."/>
            <person name="Gutowska M.A."/>
            <person name="Wolf J."/>
            <person name="Bergner S.V."/>
            <person name="Schilhabel M.B."/>
            <person name="Klostermeier U.C."/>
            <person name="Beiko R.G."/>
            <person name="Rosenstiel P."/>
            <person name="Hippler M."/>
            <person name="Laroche J."/>
        </authorList>
    </citation>
    <scope>NUCLEOTIDE SEQUENCE [LARGE SCALE GENOMIC DNA]</scope>
    <source>
        <strain evidence="3 4">CCMP1005</strain>
    </source>
</reference>
<dbReference type="Pfam" id="PF26188">
    <property type="entry name" value="RESC6"/>
    <property type="match status" value="1"/>
</dbReference>
<dbReference type="GO" id="GO:0044528">
    <property type="term" value="P:regulation of mitochondrial mRNA stability"/>
    <property type="evidence" value="ECO:0007669"/>
    <property type="project" value="TreeGrafter"/>
</dbReference>
<proteinExistence type="predicted"/>
<dbReference type="Proteomes" id="UP000266841">
    <property type="component" value="Unassembled WGS sequence"/>
</dbReference>
<comment type="caution">
    <text evidence="3">The sequence shown here is derived from an EMBL/GenBank/DDBJ whole genome shotgun (WGS) entry which is preliminary data.</text>
</comment>
<feature type="region of interest" description="Disordered" evidence="1">
    <location>
        <begin position="1"/>
        <end position="87"/>
    </location>
</feature>
<dbReference type="GO" id="GO:0005759">
    <property type="term" value="C:mitochondrial matrix"/>
    <property type="evidence" value="ECO:0007669"/>
    <property type="project" value="TreeGrafter"/>
</dbReference>
<name>K0S308_THAOC</name>
<dbReference type="GO" id="GO:0000963">
    <property type="term" value="P:mitochondrial RNA processing"/>
    <property type="evidence" value="ECO:0007669"/>
    <property type="project" value="TreeGrafter"/>
</dbReference>
<feature type="domain" description="RNA-editing substrate-binding complex 6 protein" evidence="2">
    <location>
        <begin position="311"/>
        <end position="437"/>
    </location>
</feature>
<dbReference type="AlphaFoldDB" id="K0S308"/>
<sequence length="500" mass="55366">MYPAGSARAPRPRRVRGPTRAPGTLGNQPQTEEASGHERQMECNPIRSMSGPRRMASTQSYAGDKSEVGRRSPALDRGGRGEKSSERYPAVTHVRRFAAKVLRNSFEGKCTMLRRALSVARAPGPRVVSTACCPRSLWKHQPSILVDPSFAIGGSLSETSTSLKVFQLRWRADNYRGDYSSRGKRGRGATKRQRAAVDFRSCQGVEQLVDLAYCKLDSMDNRALAAFWSALPRMLHKRGDRDPNIEEKLSEILGCSLDEIRGFSSRDLAQTSLGLAKTVVSLTKGNRRYSREDPRRILQELLAVNEAQQYLFGSVEIAALPILGEFDARYLSNLIYSFGLVKYNPTFEDKTKLFDALASTAIDKLAVFNGQDISNMLLAFVYVDSKNSMLFQKTGEALLKLYLGDFTEQALANILWSFAKSGEADPELFQALGDHIVERILDDFRPQHLSNIVWSYATGGVSHPGLFKKIGDHVAGLKSLDPFDPQSLSNTAWAFATAGV</sequence>
<gene>
    <name evidence="3" type="ORF">THAOC_19142</name>
</gene>
<evidence type="ECO:0000313" key="3">
    <source>
        <dbReference type="EMBL" id="EJK60493.1"/>
    </source>
</evidence>
<accession>K0S308</accession>
<feature type="compositionally biased region" description="Basic and acidic residues" evidence="1">
    <location>
        <begin position="64"/>
        <end position="86"/>
    </location>
</feature>
<organism evidence="3 4">
    <name type="scientific">Thalassiosira oceanica</name>
    <name type="common">Marine diatom</name>
    <dbReference type="NCBI Taxonomy" id="159749"/>
    <lineage>
        <taxon>Eukaryota</taxon>
        <taxon>Sar</taxon>
        <taxon>Stramenopiles</taxon>
        <taxon>Ochrophyta</taxon>
        <taxon>Bacillariophyta</taxon>
        <taxon>Coscinodiscophyceae</taxon>
        <taxon>Thalassiosirophycidae</taxon>
        <taxon>Thalassiosirales</taxon>
        <taxon>Thalassiosiraceae</taxon>
        <taxon>Thalassiosira</taxon>
    </lineage>
</organism>